<evidence type="ECO:0008006" key="3">
    <source>
        <dbReference type="Google" id="ProtNLM"/>
    </source>
</evidence>
<reference evidence="1 2" key="1">
    <citation type="submission" date="2018-08" db="EMBL/GenBank/DDBJ databases">
        <title>Draft genome sequence of Psychrilyobacter sp. strain SD5 isolated from Black Sea water.</title>
        <authorList>
            <person name="Yadav S."/>
            <person name="Villanueva L."/>
            <person name="Damste J.S.S."/>
        </authorList>
    </citation>
    <scope>NUCLEOTIDE SEQUENCE [LARGE SCALE GENOMIC DNA]</scope>
    <source>
        <strain evidence="1 2">SD5</strain>
    </source>
</reference>
<evidence type="ECO:0000313" key="2">
    <source>
        <dbReference type="Proteomes" id="UP000263486"/>
    </source>
</evidence>
<name>A0ABX9KJ85_9FUSO</name>
<proteinExistence type="predicted"/>
<dbReference type="Proteomes" id="UP000263486">
    <property type="component" value="Unassembled WGS sequence"/>
</dbReference>
<dbReference type="EMBL" id="QUAJ01000004">
    <property type="protein sequence ID" value="REI42401.1"/>
    <property type="molecule type" value="Genomic_DNA"/>
</dbReference>
<evidence type="ECO:0000313" key="1">
    <source>
        <dbReference type="EMBL" id="REI42401.1"/>
    </source>
</evidence>
<keyword evidence="2" id="KW-1185">Reference proteome</keyword>
<organism evidence="1 2">
    <name type="scientific">Psychrilyobacter piezotolerans</name>
    <dbReference type="NCBI Taxonomy" id="2293438"/>
    <lineage>
        <taxon>Bacteria</taxon>
        <taxon>Fusobacteriati</taxon>
        <taxon>Fusobacteriota</taxon>
        <taxon>Fusobacteriia</taxon>
        <taxon>Fusobacteriales</taxon>
        <taxon>Fusobacteriaceae</taxon>
        <taxon>Psychrilyobacter</taxon>
    </lineage>
</organism>
<sequence>MKNKILLDVDKIGLDFRNPRLEESQSEFESLKSMLKNQKDKIYPLALDILERGLNPSENIITTKKNGKYIVLEGNRRITSLKLLKNPKLIENIDINLFKRFTRLHKKFMENPIEKIECINFENEKDALYWIDLKHTGENKGKGVVSWTTQQQQLFQGRYKNETSKEINVLKLLEKYGTFNESYKNKLGNIPLTNLNRLLSDPDIREVIGINFKNNNLFLKEDKKIEKTIEYLEEIGKDLMDKKIKVGDIYTKEKRVDYISKVSSRIKEKDSSGENRQSVQNPLVKNNQIILDENEKKAIELNDSNKKVPPVENNLEIFSKKTKSYPTTKARKYLMPITFRLKIESQRINNIFRELKTIEIDKYPNSVGILFRVFLELTLDWIIDKKKLTGHSDIKLVKKLEVVRNYMRENKLMDREELKIINTVISTKDHLFSITTLNNYIHNKSHSPTSNDLKTHWDNFEIFIEKIWDAVEEKSQ</sequence>
<comment type="caution">
    <text evidence="1">The sequence shown here is derived from an EMBL/GenBank/DDBJ whole genome shotgun (WGS) entry which is preliminary data.</text>
</comment>
<accession>A0ABX9KJ85</accession>
<dbReference type="RefSeq" id="WP_114641442.1">
    <property type="nucleotide sequence ID" value="NZ_JAACIO010000004.1"/>
</dbReference>
<protein>
    <recommendedName>
        <fullName evidence="3">ParB/Sulfiredoxin domain-containing protein</fullName>
    </recommendedName>
</protein>
<gene>
    <name evidence="1" type="ORF">DYH56_03350</name>
</gene>